<dbReference type="STRING" id="933084.A0A067PRA1"/>
<dbReference type="GO" id="GO:0015074">
    <property type="term" value="P:DNA integration"/>
    <property type="evidence" value="ECO:0007669"/>
    <property type="project" value="InterPro"/>
</dbReference>
<evidence type="ECO:0000313" key="2">
    <source>
        <dbReference type="EMBL" id="KDQ52841.1"/>
    </source>
</evidence>
<dbReference type="EMBL" id="KL197737">
    <property type="protein sequence ID" value="KDQ52841.1"/>
    <property type="molecule type" value="Genomic_DNA"/>
</dbReference>
<dbReference type="InterPro" id="IPR052925">
    <property type="entry name" value="Phage_Integrase-like_Recomb"/>
</dbReference>
<dbReference type="GO" id="GO:0006310">
    <property type="term" value="P:DNA recombination"/>
    <property type="evidence" value="ECO:0007669"/>
    <property type="project" value="UniProtKB-KW"/>
</dbReference>
<evidence type="ECO:0008006" key="4">
    <source>
        <dbReference type="Google" id="ProtNLM"/>
    </source>
</evidence>
<dbReference type="SUPFAM" id="SSF56349">
    <property type="entry name" value="DNA breaking-rejoining enzymes"/>
    <property type="match status" value="1"/>
</dbReference>
<dbReference type="Gene3D" id="1.10.443.10">
    <property type="entry name" value="Intergrase catalytic core"/>
    <property type="match status" value="1"/>
</dbReference>
<dbReference type="OrthoDB" id="3254696at2759"/>
<dbReference type="Proteomes" id="UP000027265">
    <property type="component" value="Unassembled WGS sequence"/>
</dbReference>
<organism evidence="2 3">
    <name type="scientific">Jaapia argillacea MUCL 33604</name>
    <dbReference type="NCBI Taxonomy" id="933084"/>
    <lineage>
        <taxon>Eukaryota</taxon>
        <taxon>Fungi</taxon>
        <taxon>Dikarya</taxon>
        <taxon>Basidiomycota</taxon>
        <taxon>Agaricomycotina</taxon>
        <taxon>Agaricomycetes</taxon>
        <taxon>Agaricomycetidae</taxon>
        <taxon>Jaapiales</taxon>
        <taxon>Jaapiaceae</taxon>
        <taxon>Jaapia</taxon>
    </lineage>
</organism>
<dbReference type="InterPro" id="IPR013762">
    <property type="entry name" value="Integrase-like_cat_sf"/>
</dbReference>
<dbReference type="InParanoid" id="A0A067PRA1"/>
<feature type="non-terminal residue" evidence="2">
    <location>
        <position position="1"/>
    </location>
</feature>
<dbReference type="PANTHER" id="PTHR34605:SF3">
    <property type="entry name" value="P CELL-TYPE AGGLUTINATION PROTEIN MAP4-LIKE-RELATED"/>
    <property type="match status" value="1"/>
</dbReference>
<protein>
    <recommendedName>
        <fullName evidence="4">DNA breaking-rejoining enzyme</fullName>
    </recommendedName>
</protein>
<dbReference type="PANTHER" id="PTHR34605">
    <property type="entry name" value="PHAGE_INTEGRASE DOMAIN-CONTAINING PROTEIN"/>
    <property type="match status" value="1"/>
</dbReference>
<dbReference type="AlphaFoldDB" id="A0A067PRA1"/>
<evidence type="ECO:0000256" key="1">
    <source>
        <dbReference type="ARBA" id="ARBA00023172"/>
    </source>
</evidence>
<keyword evidence="1" id="KW-0233">DNA recombination</keyword>
<reference evidence="3" key="1">
    <citation type="journal article" date="2014" name="Proc. Natl. Acad. Sci. U.S.A.">
        <title>Extensive sampling of basidiomycete genomes demonstrates inadequacy of the white-rot/brown-rot paradigm for wood decay fungi.</title>
        <authorList>
            <person name="Riley R."/>
            <person name="Salamov A.A."/>
            <person name="Brown D.W."/>
            <person name="Nagy L.G."/>
            <person name="Floudas D."/>
            <person name="Held B.W."/>
            <person name="Levasseur A."/>
            <person name="Lombard V."/>
            <person name="Morin E."/>
            <person name="Otillar R."/>
            <person name="Lindquist E.A."/>
            <person name="Sun H."/>
            <person name="LaButti K.M."/>
            <person name="Schmutz J."/>
            <person name="Jabbour D."/>
            <person name="Luo H."/>
            <person name="Baker S.E."/>
            <person name="Pisabarro A.G."/>
            <person name="Walton J.D."/>
            <person name="Blanchette R.A."/>
            <person name="Henrissat B."/>
            <person name="Martin F."/>
            <person name="Cullen D."/>
            <person name="Hibbett D.S."/>
            <person name="Grigoriev I.V."/>
        </authorList>
    </citation>
    <scope>NUCLEOTIDE SEQUENCE [LARGE SCALE GENOMIC DNA]</scope>
    <source>
        <strain evidence="3">MUCL 33604</strain>
    </source>
</reference>
<dbReference type="InterPro" id="IPR011010">
    <property type="entry name" value="DNA_brk_join_enz"/>
</dbReference>
<name>A0A067PRA1_9AGAM</name>
<proteinExistence type="predicted"/>
<accession>A0A067PRA1</accession>
<gene>
    <name evidence="2" type="ORF">JAAARDRAFT_137953</name>
</gene>
<keyword evidence="3" id="KW-1185">Reference proteome</keyword>
<dbReference type="GO" id="GO:0003677">
    <property type="term" value="F:DNA binding"/>
    <property type="evidence" value="ECO:0007669"/>
    <property type="project" value="InterPro"/>
</dbReference>
<evidence type="ECO:0000313" key="3">
    <source>
        <dbReference type="Proteomes" id="UP000027265"/>
    </source>
</evidence>
<dbReference type="HOGENOM" id="CLU_003292_1_0_1"/>
<sequence>RKYLSAVRAWHLAQGWPPPLSEEDHTHINWSLRGLANLHQGCCTRPPQPPVTLPMLRTLKSALILDNPFDACVWVMASCAFWGMMHFGEVPVKSQAAFSPVLHLKRSDSFFRMDLNGCHYAQLDLPSAKTAAPGEVQHVYLMEEGDVCPLRALQNLAQIVPAAAKDPLFSWRDNKGDIRPMIQDTALARINAIFVAYGWGTLFSHSFCIGGASFFLTQKVDPETVRLAGCWKSLAYEAYIHAFEQIASRHMADLA</sequence>